<feature type="transmembrane region" description="Helical" evidence="12">
    <location>
        <begin position="52"/>
        <end position="73"/>
    </location>
</feature>
<evidence type="ECO:0000256" key="3">
    <source>
        <dbReference type="ARBA" id="ARBA00022448"/>
    </source>
</evidence>
<keyword evidence="4 12" id="KW-0812">Transmembrane</keyword>
<evidence type="ECO:0000256" key="8">
    <source>
        <dbReference type="ARBA" id="ARBA00022989"/>
    </source>
</evidence>
<organism evidence="13 14">
    <name type="scientific">Kluyveromyces marxianus</name>
    <name type="common">Yeast</name>
    <name type="synonym">Candida kefyr</name>
    <dbReference type="NCBI Taxonomy" id="4911"/>
    <lineage>
        <taxon>Eukaryota</taxon>
        <taxon>Fungi</taxon>
        <taxon>Dikarya</taxon>
        <taxon>Ascomycota</taxon>
        <taxon>Saccharomycotina</taxon>
        <taxon>Saccharomycetes</taxon>
        <taxon>Saccharomycetales</taxon>
        <taxon>Saccharomycetaceae</taxon>
        <taxon>Kluyveromyces</taxon>
    </lineage>
</organism>
<proteinExistence type="inferred from homology"/>
<dbReference type="PANTHER" id="PTHR28021:SF1">
    <property type="entry name" value="PRESEQUENCE TRANSLOCATED-ASSOCIATED MOTOR SUBUNIT PAM17, MITOCHONDRIAL"/>
    <property type="match status" value="1"/>
</dbReference>
<keyword evidence="11 12" id="KW-0472">Membrane</keyword>
<evidence type="ECO:0000256" key="2">
    <source>
        <dbReference type="ARBA" id="ARBA00006837"/>
    </source>
</evidence>
<keyword evidence="6 12" id="KW-0653">Protein transport</keyword>
<dbReference type="Pfam" id="PF08566">
    <property type="entry name" value="Pam17"/>
    <property type="match status" value="1"/>
</dbReference>
<gene>
    <name evidence="13" type="primary">PAM17</name>
    <name evidence="13" type="ORF">FIM1_502</name>
</gene>
<evidence type="ECO:0000256" key="4">
    <source>
        <dbReference type="ARBA" id="ARBA00022692"/>
    </source>
</evidence>
<evidence type="ECO:0000256" key="11">
    <source>
        <dbReference type="ARBA" id="ARBA00023136"/>
    </source>
</evidence>
<evidence type="ECO:0000313" key="14">
    <source>
        <dbReference type="Proteomes" id="UP000422736"/>
    </source>
</evidence>
<evidence type="ECO:0000313" key="13">
    <source>
        <dbReference type="EMBL" id="QGN13856.1"/>
    </source>
</evidence>
<keyword evidence="3 12" id="KW-0813">Transport</keyword>
<feature type="transmembrane region" description="Helical" evidence="12">
    <location>
        <begin position="93"/>
        <end position="116"/>
    </location>
</feature>
<comment type="subcellular location">
    <subcellularLocation>
        <location evidence="1 12">Mitochondrion inner membrane</location>
        <topology evidence="1 12">Multi-pass membrane protein</topology>
    </subcellularLocation>
</comment>
<evidence type="ECO:0000256" key="9">
    <source>
        <dbReference type="ARBA" id="ARBA00023010"/>
    </source>
</evidence>
<dbReference type="EMBL" id="CP015054">
    <property type="protein sequence ID" value="QGN13856.1"/>
    <property type="molecule type" value="Genomic_DNA"/>
</dbReference>
<dbReference type="Proteomes" id="UP000422736">
    <property type="component" value="Chromosome 1"/>
</dbReference>
<dbReference type="InterPro" id="IPR013875">
    <property type="entry name" value="Pam17"/>
</dbReference>
<keyword evidence="8 12" id="KW-1133">Transmembrane helix</keyword>
<comment type="subunit">
    <text evidence="12">Component of the PAM complex.</text>
</comment>
<dbReference type="PANTHER" id="PTHR28021">
    <property type="entry name" value="PRESEQUENCE TRANSLOCATED-ASSOCIATED MOTOR SUBUNIT PAM17, MITOCHONDRIAL"/>
    <property type="match status" value="1"/>
</dbReference>
<keyword evidence="9 12" id="KW-0811">Translocation</keyword>
<keyword evidence="5 12" id="KW-0999">Mitochondrion inner membrane</keyword>
<name>A0ABX6ENT9_KLUMA</name>
<comment type="similarity">
    <text evidence="2 12">Belongs to the PAM17 family.</text>
</comment>
<sequence>MLRLGLNLPNRMVGLNASSMVKRATKVRFNSTGSLNKMTWPEFFQLRKKERVYNTVSSVLTAIVFVNGSWFYFSTLEIDPTQTILGFDPLMTISVGMIGFAGVGWLLGPIFGSALFKVSSGSKLAQYQQKQLAFLAKIQKNRVNPQSQSFSNPVPDYYGEKINSIQQYRQWLRDCHSYKRKASEFL</sequence>
<evidence type="ECO:0000256" key="1">
    <source>
        <dbReference type="ARBA" id="ARBA00004448"/>
    </source>
</evidence>
<reference evidence="13 14" key="1">
    <citation type="submission" date="2016-03" db="EMBL/GenBank/DDBJ databases">
        <title>How can Kluyveromyces marxianus grow so fast - potential evolutionary course in Saccharomyces Complex revealed by comparative genomics.</title>
        <authorList>
            <person name="Mo W."/>
            <person name="Lu W."/>
            <person name="Yang X."/>
            <person name="Qi J."/>
            <person name="Lv H."/>
        </authorList>
    </citation>
    <scope>NUCLEOTIDE SEQUENCE [LARGE SCALE GENOMIC DNA]</scope>
    <source>
        <strain evidence="13 14">FIM1</strain>
    </source>
</reference>
<accession>A0ABX6ENT9</accession>
<evidence type="ECO:0000256" key="12">
    <source>
        <dbReference type="RuleBase" id="RU367146"/>
    </source>
</evidence>
<evidence type="ECO:0000256" key="7">
    <source>
        <dbReference type="ARBA" id="ARBA00022946"/>
    </source>
</evidence>
<evidence type="ECO:0000256" key="6">
    <source>
        <dbReference type="ARBA" id="ARBA00022927"/>
    </source>
</evidence>
<keyword evidence="14" id="KW-1185">Reference proteome</keyword>
<keyword evidence="7" id="KW-0809">Transit peptide</keyword>
<comment type="function">
    <text evidence="12">Component of the PAM complex, a complex required for the translocation of transit peptide-containing proteins from the inner membrane into the mitochondrial matrix in an ATP-dependent manner.</text>
</comment>
<evidence type="ECO:0000256" key="5">
    <source>
        <dbReference type="ARBA" id="ARBA00022792"/>
    </source>
</evidence>
<keyword evidence="10 12" id="KW-0496">Mitochondrion</keyword>
<protein>
    <recommendedName>
        <fullName evidence="12">Presequence translocated-associated motor subunit PAM17</fullName>
    </recommendedName>
</protein>
<evidence type="ECO:0000256" key="10">
    <source>
        <dbReference type="ARBA" id="ARBA00023128"/>
    </source>
</evidence>